<reference evidence="2" key="1">
    <citation type="submission" date="2017-02" db="EMBL/GenBank/DDBJ databases">
        <title>Delineation of Paenibacillus larvae strains originating from foulbrood outbreaks.</title>
        <authorList>
            <person name="Beims H."/>
            <person name="Bunk B."/>
            <person name="Sproeer C."/>
            <person name="Mohr K.I."/>
            <person name="Pradella S."/>
            <person name="Guenther G."/>
            <person name="Rohde M."/>
            <person name="von der Ohe W."/>
            <person name="Steinert M."/>
        </authorList>
    </citation>
    <scope>NUCLEOTIDE SEQUENCE [LARGE SCALE GENOMIC DNA]</scope>
    <source>
        <strain evidence="2">Eric_III</strain>
    </source>
</reference>
<dbReference type="GeneID" id="64220179"/>
<proteinExistence type="predicted"/>
<sequence>MADISKYLKKIRTAIYGREVRSSIADGIEAVNNAQETLDQKFDDQIANMTPPNNPSLAEVVDARTSGVTGNKYVTLGKRLDSGEIESRTYTDEKISELVLGEVRSVNGKTGDVILMAKHVGAPSINDLRVYALKGEPAGQYTPTFLNGWYVQAGEVKGVCYYKDQFGYVHLYGTCSGTKTEFGTPLFNLPAGFRPSGVIRVGCLMINFADYSRSIQFLGVYPSGEVLVESYGLPGFVSFSIFPSTFYGQR</sequence>
<evidence type="ECO:0000313" key="1">
    <source>
        <dbReference type="EMBL" id="AVF27940.1"/>
    </source>
</evidence>
<evidence type="ECO:0000313" key="2">
    <source>
        <dbReference type="Proteomes" id="UP000239833"/>
    </source>
</evidence>
<accession>A0A2L1UHL7</accession>
<dbReference type="Proteomes" id="UP000239833">
    <property type="component" value="Chromosome"/>
</dbReference>
<organism evidence="1 2">
    <name type="scientific">Paenibacillus larvae subsp. larvae</name>
    <dbReference type="NCBI Taxonomy" id="147375"/>
    <lineage>
        <taxon>Bacteria</taxon>
        <taxon>Bacillati</taxon>
        <taxon>Bacillota</taxon>
        <taxon>Bacilli</taxon>
        <taxon>Bacillales</taxon>
        <taxon>Paenibacillaceae</taxon>
        <taxon>Paenibacillus</taxon>
    </lineage>
</organism>
<name>A0A2L1UHL7_9BACL</name>
<dbReference type="AlphaFoldDB" id="A0A2L1UHL7"/>
<dbReference type="RefSeq" id="WP_077995911.1">
    <property type="nucleotide sequence ID" value="NZ_CP019655.1"/>
</dbReference>
<dbReference type="EMBL" id="CP019655">
    <property type="protein sequence ID" value="AVF27940.1"/>
    <property type="molecule type" value="Genomic_DNA"/>
</dbReference>
<protein>
    <submittedName>
        <fullName evidence="1">Uncharacterized protein</fullName>
    </submittedName>
</protein>
<gene>
    <name evidence="1" type="ORF">ERICIII_03836</name>
</gene>
<dbReference type="STRING" id="147375.BXP28_02305"/>